<reference evidence="2 4" key="2">
    <citation type="submission" date="2020-06" db="EMBL/GenBank/DDBJ databases">
        <authorList>
            <person name="Puxty R.J."/>
            <person name="Weihe C."/>
            <person name="Marston M.F."/>
            <person name="Martiny J.B.H."/>
        </authorList>
    </citation>
    <scope>NUCLEOTIDE SEQUENCE [LARGE SCALE GENOMIC DNA]</scope>
    <source>
        <strain evidence="2">0809CC03</strain>
    </source>
</reference>
<evidence type="ECO:0000313" key="4">
    <source>
        <dbReference type="Proteomes" id="UP000510897"/>
    </source>
</evidence>
<reference evidence="1 3" key="1">
    <citation type="journal article" date="2016" name="Virology">
        <title>The genomic content and context of auxiliary metabolic genes in marine cyanomyoviruses.</title>
        <authorList>
            <person name="Crummett L.T."/>
            <person name="Puxty R.J."/>
            <person name="Weihe C."/>
            <person name="Marston M.F."/>
            <person name="Martiny J.B."/>
        </authorList>
    </citation>
    <scope>NUCLEOTIDE SEQUENCE [LARGE SCALE GENOMIC DNA]</scope>
    <source>
        <strain evidence="1">0910SB42</strain>
    </source>
</reference>
<organism evidence="1 3">
    <name type="scientific">Synechococcus phage S-CAM7</name>
    <dbReference type="NCBI Taxonomy" id="1883368"/>
    <lineage>
        <taxon>Viruses</taxon>
        <taxon>Duplodnaviria</taxon>
        <taxon>Heunggongvirae</taxon>
        <taxon>Uroviricota</taxon>
        <taxon>Caudoviricetes</taxon>
        <taxon>Pantevenvirales</taxon>
        <taxon>Kyanoviridae</taxon>
        <taxon>Mazuvirus</taxon>
        <taxon>Mazuvirus scam7</taxon>
    </lineage>
</organism>
<dbReference type="EMBL" id="MT586120">
    <property type="protein sequence ID" value="QLF86073.1"/>
    <property type="molecule type" value="Genomic_DNA"/>
</dbReference>
<dbReference type="Proteomes" id="UP000510897">
    <property type="component" value="Segment"/>
</dbReference>
<proteinExistence type="predicted"/>
<name>A0A1D8KU97_9CAUD</name>
<evidence type="ECO:0000313" key="3">
    <source>
        <dbReference type="Proteomes" id="UP000226384"/>
    </source>
</evidence>
<dbReference type="EMBL" id="KU686213">
    <property type="protein sequence ID" value="AOV62209.1"/>
    <property type="molecule type" value="Genomic_DNA"/>
</dbReference>
<evidence type="ECO:0000313" key="1">
    <source>
        <dbReference type="EMBL" id="AOV62209.1"/>
    </source>
</evidence>
<sequence length="63" mass="7147">MSKTTPQTVHEAHLASFSGRLNMIAAAAHCGLTLREFKMTFREFLKYNPPSYSPETTLQLDLF</sequence>
<evidence type="ECO:0000313" key="2">
    <source>
        <dbReference type="EMBL" id="QLF86073.1"/>
    </source>
</evidence>
<protein>
    <submittedName>
        <fullName evidence="1">Uncharacterized protein</fullName>
    </submittedName>
</protein>
<reference evidence="2 4" key="3">
    <citation type="submission" date="2020-07" db="EMBL/GenBank/DDBJ databases">
        <title>Signatures of coevolution in a cyanophage population.</title>
        <authorList>
            <person name="Abebe J."/>
        </authorList>
    </citation>
    <scope>NUCLEOTIDE SEQUENCE [LARGE SCALE GENOMIC DNA]</scope>
    <source>
        <strain evidence="2">0809CC03</strain>
    </source>
</reference>
<gene>
    <name evidence="2" type="ORF">CC030809_00017</name>
    <name evidence="1" type="ORF">S420910_019</name>
</gene>
<dbReference type="Proteomes" id="UP000226384">
    <property type="component" value="Segment"/>
</dbReference>
<accession>A0A1D8KU97</accession>